<feature type="transmembrane region" description="Helical" evidence="11">
    <location>
        <begin position="243"/>
        <end position="263"/>
    </location>
</feature>
<evidence type="ECO:0000256" key="4">
    <source>
        <dbReference type="ARBA" id="ARBA00022989"/>
    </source>
</evidence>
<keyword evidence="10" id="KW-0129">CBS domain</keyword>
<evidence type="ECO:0000256" key="10">
    <source>
        <dbReference type="PROSITE-ProRule" id="PRU00703"/>
    </source>
</evidence>
<proteinExistence type="predicted"/>
<feature type="transmembrane region" description="Helical" evidence="11">
    <location>
        <begin position="408"/>
        <end position="428"/>
    </location>
</feature>
<evidence type="ECO:0000256" key="6">
    <source>
        <dbReference type="ARBA" id="ARBA00023136"/>
    </source>
</evidence>
<dbReference type="SUPFAM" id="SSF81340">
    <property type="entry name" value="Clc chloride channel"/>
    <property type="match status" value="1"/>
</dbReference>
<feature type="transmembrane region" description="Helical" evidence="11">
    <location>
        <begin position="71"/>
        <end position="89"/>
    </location>
</feature>
<feature type="domain" description="CBS" evidence="12">
    <location>
        <begin position="526"/>
        <end position="587"/>
    </location>
</feature>
<keyword evidence="5" id="KW-0406">Ion transport</keyword>
<evidence type="ECO:0000256" key="8">
    <source>
        <dbReference type="ARBA" id="ARBA00023214"/>
    </source>
</evidence>
<dbReference type="EMBL" id="CP084166">
    <property type="protein sequence ID" value="UJG40290.1"/>
    <property type="molecule type" value="Genomic_DNA"/>
</dbReference>
<evidence type="ECO:0000259" key="12">
    <source>
        <dbReference type="PROSITE" id="PS51371"/>
    </source>
</evidence>
<feature type="transmembrane region" description="Helical" evidence="11">
    <location>
        <begin position="317"/>
        <end position="337"/>
    </location>
</feature>
<dbReference type="GO" id="GO:0005254">
    <property type="term" value="F:chloride channel activity"/>
    <property type="evidence" value="ECO:0007669"/>
    <property type="project" value="UniProtKB-KW"/>
</dbReference>
<feature type="transmembrane region" description="Helical" evidence="11">
    <location>
        <begin position="283"/>
        <end position="305"/>
    </location>
</feature>
<keyword evidence="3 11" id="KW-0812">Transmembrane</keyword>
<name>A0A9Y1BJZ2_9ARCH</name>
<accession>A0A9Y1BJZ2</accession>
<keyword evidence="6 11" id="KW-0472">Membrane</keyword>
<keyword evidence="2" id="KW-0813">Transport</keyword>
<feature type="domain" description="CBS" evidence="12">
    <location>
        <begin position="463"/>
        <end position="521"/>
    </location>
</feature>
<dbReference type="InterPro" id="IPR050368">
    <property type="entry name" value="ClC-type_chloride_channel"/>
</dbReference>
<dbReference type="Gene3D" id="3.10.580.10">
    <property type="entry name" value="CBS-domain"/>
    <property type="match status" value="1"/>
</dbReference>
<feature type="transmembrane region" description="Helical" evidence="11">
    <location>
        <begin position="163"/>
        <end position="188"/>
    </location>
</feature>
<comment type="subcellular location">
    <subcellularLocation>
        <location evidence="1">Membrane</location>
        <topology evidence="1">Multi-pass membrane protein</topology>
    </subcellularLocation>
</comment>
<feature type="transmembrane region" description="Helical" evidence="11">
    <location>
        <begin position="200"/>
        <end position="222"/>
    </location>
</feature>
<gene>
    <name evidence="13" type="ORF">K9W45_10670</name>
</gene>
<dbReference type="InterPro" id="IPR000644">
    <property type="entry name" value="CBS_dom"/>
</dbReference>
<feature type="transmembrane region" description="Helical" evidence="11">
    <location>
        <begin position="20"/>
        <end position="40"/>
    </location>
</feature>
<dbReference type="SUPFAM" id="SSF54631">
    <property type="entry name" value="CBS-domain pair"/>
    <property type="match status" value="1"/>
</dbReference>
<keyword evidence="4 11" id="KW-1133">Transmembrane helix</keyword>
<organism evidence="13">
    <name type="scientific">Candidatus Heimdallarchaeum aukensis</name>
    <dbReference type="NCBI Taxonomy" id="2876573"/>
    <lineage>
        <taxon>Archaea</taxon>
        <taxon>Promethearchaeati</taxon>
        <taxon>Candidatus Heimdallarchaeota</taxon>
        <taxon>Candidatus Heimdallarchaeia (ex Rinke et al. 2021) (nom. nud.)</taxon>
        <taxon>Candidatus Heimdallarchaeales</taxon>
        <taxon>Candidatus Heimdallarchaeaceae</taxon>
        <taxon>Candidatus Heimdallarchaeum</taxon>
    </lineage>
</organism>
<evidence type="ECO:0000256" key="9">
    <source>
        <dbReference type="ARBA" id="ARBA00023303"/>
    </source>
</evidence>
<dbReference type="Pfam" id="PF00571">
    <property type="entry name" value="CBS"/>
    <property type="match status" value="2"/>
</dbReference>
<dbReference type="SMART" id="SM00116">
    <property type="entry name" value="CBS"/>
    <property type="match status" value="2"/>
</dbReference>
<dbReference type="PRINTS" id="PR00762">
    <property type="entry name" value="CLCHANNEL"/>
</dbReference>
<dbReference type="AlphaFoldDB" id="A0A9Y1BJZ2"/>
<evidence type="ECO:0000256" key="3">
    <source>
        <dbReference type="ARBA" id="ARBA00022692"/>
    </source>
</evidence>
<dbReference type="InterPro" id="IPR046342">
    <property type="entry name" value="CBS_dom_sf"/>
</dbReference>
<keyword evidence="9" id="KW-0407">Ion channel</keyword>
<evidence type="ECO:0000256" key="5">
    <source>
        <dbReference type="ARBA" id="ARBA00023065"/>
    </source>
</evidence>
<dbReference type="PANTHER" id="PTHR43427:SF6">
    <property type="entry name" value="CHLORIDE CHANNEL PROTEIN CLC-E"/>
    <property type="match status" value="1"/>
</dbReference>
<dbReference type="InterPro" id="IPR001807">
    <property type="entry name" value="ClC"/>
</dbReference>
<keyword evidence="8" id="KW-0868">Chloride</keyword>
<dbReference type="PROSITE" id="PS51371">
    <property type="entry name" value="CBS"/>
    <property type="match status" value="2"/>
</dbReference>
<evidence type="ECO:0000256" key="7">
    <source>
        <dbReference type="ARBA" id="ARBA00023173"/>
    </source>
</evidence>
<keyword evidence="7" id="KW-0869">Chloride channel</keyword>
<dbReference type="InterPro" id="IPR014743">
    <property type="entry name" value="Cl-channel_core"/>
</dbReference>
<dbReference type="Gene3D" id="1.10.3080.10">
    <property type="entry name" value="Clc chloride channel"/>
    <property type="match status" value="1"/>
</dbReference>
<feature type="transmembrane region" description="Helical" evidence="11">
    <location>
        <begin position="380"/>
        <end position="402"/>
    </location>
</feature>
<sequence>MKLRLPHVNFKLPSYTKKWLLLDVLGIIIGIIGGLGAVFFRFILKYLKIFFFDILLPLVTINVGGFNLGYIFLPIIGALIVGPVVMFFAPETKGHGVPEVMESVALKGGEIRKRVAFLKVAVSSITIGSGGSAGREGPIAQIGATLGSFFGGLFKLDPQHKKLMVVCGLSAGIAGTFNAPLGGALFGMEVLLRGIGLFNAMPVILSSVVSVGVASVLIPIALGEEVGPAFIIDIATSWNPAELPLYIVLGIVFGLLSILWVKGFYFIEDIFDKLKIYPHLKPAIGAFFTGLIIVFFPTYGIAGVGYEGIELALVGEITLGLLIALGFLKILATGFSIGSGGSGGIFAPSLYIGAMFGTAIGMVFKLIFPGTVSNWTTYSLAGMGALFAGAAQAPINVIIMIPEMTNDYLLIPPIAIASFISFFINWIFMKGTSIYTIKLERRGVKIRMGSPFILELVKNEEIMTKDVVTLQEKFPVSILELYFEEHQHHGYPVLNEEKKLVGVVTLGDLQKLEEEERKNKIIGDICSRELVTVKAEETVSEALRKMNEFDIGRVIVVDSEDPNKIKGIVTRTDIMNAYRIASQNPALTTL</sequence>
<evidence type="ECO:0000256" key="11">
    <source>
        <dbReference type="SAM" id="Phobius"/>
    </source>
</evidence>
<protein>
    <submittedName>
        <fullName evidence="13">Chloride channel protein</fullName>
    </submittedName>
</protein>
<dbReference type="Pfam" id="PF00654">
    <property type="entry name" value="Voltage_CLC"/>
    <property type="match status" value="1"/>
</dbReference>
<dbReference type="CDD" id="cd00400">
    <property type="entry name" value="Voltage_gated_ClC"/>
    <property type="match status" value="1"/>
</dbReference>
<evidence type="ECO:0000313" key="13">
    <source>
        <dbReference type="EMBL" id="UJG40290.1"/>
    </source>
</evidence>
<reference evidence="13" key="1">
    <citation type="journal article" date="2022" name="Nat. Microbiol.">
        <title>Unique mobile elements and scalable gene flow at the prokaryote-eukaryote boundary revealed by circularized Asgard archaea genomes.</title>
        <authorList>
            <person name="Wu F."/>
            <person name="Speth D.R."/>
            <person name="Philosof A."/>
            <person name="Cremiere A."/>
            <person name="Narayanan A."/>
            <person name="Barco R.A."/>
            <person name="Connon S.A."/>
            <person name="Amend J.P."/>
            <person name="Antoshechkin I.A."/>
            <person name="Orphan V.J."/>
        </authorList>
    </citation>
    <scope>NUCLEOTIDE SEQUENCE</scope>
    <source>
        <strain evidence="13">PM71</strain>
    </source>
</reference>
<dbReference type="GO" id="GO:0034707">
    <property type="term" value="C:chloride channel complex"/>
    <property type="evidence" value="ECO:0007669"/>
    <property type="project" value="UniProtKB-KW"/>
</dbReference>
<evidence type="ECO:0000256" key="1">
    <source>
        <dbReference type="ARBA" id="ARBA00004141"/>
    </source>
</evidence>
<feature type="transmembrane region" description="Helical" evidence="11">
    <location>
        <begin position="349"/>
        <end position="368"/>
    </location>
</feature>
<dbReference type="PANTHER" id="PTHR43427">
    <property type="entry name" value="CHLORIDE CHANNEL PROTEIN CLC-E"/>
    <property type="match status" value="1"/>
</dbReference>
<evidence type="ECO:0000256" key="2">
    <source>
        <dbReference type="ARBA" id="ARBA00022448"/>
    </source>
</evidence>
<dbReference type="Proteomes" id="UP001201020">
    <property type="component" value="Chromosome"/>
</dbReference>